<evidence type="ECO:0000313" key="5">
    <source>
        <dbReference type="Proteomes" id="UP001597425"/>
    </source>
</evidence>
<keyword evidence="5" id="KW-1185">Reference proteome</keyword>
<dbReference type="EMBL" id="JBHUJD010000007">
    <property type="protein sequence ID" value="MFD2310143.1"/>
    <property type="molecule type" value="Genomic_DNA"/>
</dbReference>
<dbReference type="SUPFAM" id="SSF52540">
    <property type="entry name" value="P-loop containing nucleoside triphosphate hydrolases"/>
    <property type="match status" value="1"/>
</dbReference>
<dbReference type="SMART" id="SM00382">
    <property type="entry name" value="AAA"/>
    <property type="match status" value="1"/>
</dbReference>
<dbReference type="InterPro" id="IPR027417">
    <property type="entry name" value="P-loop_NTPase"/>
</dbReference>
<dbReference type="InterPro" id="IPR003593">
    <property type="entry name" value="AAA+_ATPase"/>
</dbReference>
<evidence type="ECO:0000256" key="1">
    <source>
        <dbReference type="ARBA" id="ARBA00022741"/>
    </source>
</evidence>
<name>A0ABW5ECX9_9GAMM</name>
<dbReference type="RefSeq" id="WP_265721418.1">
    <property type="nucleotide sequence ID" value="NZ_JAPIVK010000011.1"/>
</dbReference>
<dbReference type="InterPro" id="IPR003439">
    <property type="entry name" value="ABC_transporter-like_ATP-bd"/>
</dbReference>
<dbReference type="InterPro" id="IPR017871">
    <property type="entry name" value="ABC_transporter-like_CS"/>
</dbReference>
<dbReference type="PROSITE" id="PS00211">
    <property type="entry name" value="ABC_TRANSPORTER_1"/>
    <property type="match status" value="1"/>
</dbReference>
<dbReference type="Pfam" id="PF00005">
    <property type="entry name" value="ABC_tran"/>
    <property type="match status" value="1"/>
</dbReference>
<dbReference type="GO" id="GO:0005524">
    <property type="term" value="F:ATP binding"/>
    <property type="evidence" value="ECO:0007669"/>
    <property type="project" value="UniProtKB-KW"/>
</dbReference>
<protein>
    <submittedName>
        <fullName evidence="4">ATP-binding cassette domain-containing protein</fullName>
    </submittedName>
</protein>
<evidence type="ECO:0000259" key="3">
    <source>
        <dbReference type="PROSITE" id="PS50893"/>
    </source>
</evidence>
<sequence length="201" mass="22194">MAGLTLERIAVGALKDIHLDVAPGEIVCLSGPSGSGKSRLLRAVSDLEPHGGTARLGGVEQGAVAGHRWRRSVMMVPAESAWWFDSVGEHLHKPMPEALEALGFSDETASWSVSRLSSGEKQRLALVRTLSREPRALLLDEPTANLDETTTRRLEDWLLPLIRKRRLPVLWVAHGGEQIRRLAGRHFRIEGARLVEEPVRT</sequence>
<evidence type="ECO:0000313" key="4">
    <source>
        <dbReference type="EMBL" id="MFD2310143.1"/>
    </source>
</evidence>
<accession>A0ABW5ECX9</accession>
<keyword evidence="1" id="KW-0547">Nucleotide-binding</keyword>
<dbReference type="PANTHER" id="PTHR43119:SF1">
    <property type="entry name" value="ABC TRANSPORTER DOMAIN-CONTAINING PROTEIN"/>
    <property type="match status" value="1"/>
</dbReference>
<comment type="caution">
    <text evidence="4">The sequence shown here is derived from an EMBL/GenBank/DDBJ whole genome shotgun (WGS) entry which is preliminary data.</text>
</comment>
<dbReference type="Proteomes" id="UP001597425">
    <property type="component" value="Unassembled WGS sequence"/>
</dbReference>
<organism evidence="4 5">
    <name type="scientific">Microbulbifer halophilus</name>
    <dbReference type="NCBI Taxonomy" id="453963"/>
    <lineage>
        <taxon>Bacteria</taxon>
        <taxon>Pseudomonadati</taxon>
        <taxon>Pseudomonadota</taxon>
        <taxon>Gammaproteobacteria</taxon>
        <taxon>Cellvibrionales</taxon>
        <taxon>Microbulbiferaceae</taxon>
        <taxon>Microbulbifer</taxon>
    </lineage>
</organism>
<dbReference type="PANTHER" id="PTHR43119">
    <property type="entry name" value="ABC TRANSPORT PROTEIN ATP-BINDING COMPONENT-RELATED"/>
    <property type="match status" value="1"/>
</dbReference>
<feature type="domain" description="ABC transporter" evidence="3">
    <location>
        <begin position="4"/>
        <end position="201"/>
    </location>
</feature>
<evidence type="ECO:0000256" key="2">
    <source>
        <dbReference type="ARBA" id="ARBA00022840"/>
    </source>
</evidence>
<dbReference type="Gene3D" id="3.40.50.300">
    <property type="entry name" value="P-loop containing nucleotide triphosphate hydrolases"/>
    <property type="match status" value="1"/>
</dbReference>
<dbReference type="PROSITE" id="PS50893">
    <property type="entry name" value="ABC_TRANSPORTER_2"/>
    <property type="match status" value="1"/>
</dbReference>
<keyword evidence="2 4" id="KW-0067">ATP-binding</keyword>
<gene>
    <name evidence="4" type="ORF">ACFSKX_06900</name>
</gene>
<proteinExistence type="predicted"/>
<reference evidence="5" key="1">
    <citation type="journal article" date="2019" name="Int. J. Syst. Evol. Microbiol.">
        <title>The Global Catalogue of Microorganisms (GCM) 10K type strain sequencing project: providing services to taxonomists for standard genome sequencing and annotation.</title>
        <authorList>
            <consortium name="The Broad Institute Genomics Platform"/>
            <consortium name="The Broad Institute Genome Sequencing Center for Infectious Disease"/>
            <person name="Wu L."/>
            <person name="Ma J."/>
        </authorList>
    </citation>
    <scope>NUCLEOTIDE SEQUENCE [LARGE SCALE GENOMIC DNA]</scope>
    <source>
        <strain evidence="5">KCTC 12848</strain>
    </source>
</reference>